<dbReference type="PANTHER" id="PTHR37813:SF1">
    <property type="entry name" value="FELS-2 PROPHAGE PROTEIN"/>
    <property type="match status" value="1"/>
</dbReference>
<feature type="transmembrane region" description="Helical" evidence="3">
    <location>
        <begin position="415"/>
        <end position="436"/>
    </location>
</feature>
<organism evidence="5 6">
    <name type="scientific">Candidatus Rhodobacter oscarellae</name>
    <dbReference type="NCBI Taxonomy" id="1675527"/>
    <lineage>
        <taxon>Bacteria</taxon>
        <taxon>Pseudomonadati</taxon>
        <taxon>Pseudomonadota</taxon>
        <taxon>Alphaproteobacteria</taxon>
        <taxon>Rhodobacterales</taxon>
        <taxon>Rhodobacter group</taxon>
        <taxon>Rhodobacter</taxon>
    </lineage>
</organism>
<evidence type="ECO:0000256" key="3">
    <source>
        <dbReference type="SAM" id="Phobius"/>
    </source>
</evidence>
<dbReference type="STRING" id="1675527.AIOL_000962"/>
<keyword evidence="6" id="KW-1185">Reference proteome</keyword>
<feature type="transmembrane region" description="Helical" evidence="3">
    <location>
        <begin position="377"/>
        <end position="403"/>
    </location>
</feature>
<evidence type="ECO:0000259" key="4">
    <source>
        <dbReference type="Pfam" id="PF10145"/>
    </source>
</evidence>
<feature type="coiled-coil region" evidence="2">
    <location>
        <begin position="792"/>
        <end position="860"/>
    </location>
</feature>
<evidence type="ECO:0000256" key="1">
    <source>
        <dbReference type="ARBA" id="ARBA00022612"/>
    </source>
</evidence>
<keyword evidence="1" id="KW-1188">Viral release from host cell</keyword>
<dbReference type="PANTHER" id="PTHR37813">
    <property type="entry name" value="FELS-2 PROPHAGE PROTEIN"/>
    <property type="match status" value="1"/>
</dbReference>
<gene>
    <name evidence="5" type="ORF">AIOL_000962</name>
</gene>
<accession>A0A0J9EDB0</accession>
<proteinExistence type="predicted"/>
<dbReference type="NCBIfam" id="TIGR01760">
    <property type="entry name" value="tape_meas_TP901"/>
    <property type="match status" value="1"/>
</dbReference>
<evidence type="ECO:0000313" key="5">
    <source>
        <dbReference type="EMBL" id="KMW60797.1"/>
    </source>
</evidence>
<comment type="caution">
    <text evidence="5">The sequence shown here is derived from an EMBL/GenBank/DDBJ whole genome shotgun (WGS) entry which is preliminary data.</text>
</comment>
<dbReference type="Gene3D" id="1.20.120.20">
    <property type="entry name" value="Apolipoprotein"/>
    <property type="match status" value="1"/>
</dbReference>
<dbReference type="Pfam" id="PF10145">
    <property type="entry name" value="PhageMin_Tail"/>
    <property type="match status" value="1"/>
</dbReference>
<sequence length="1039" mass="110859">MAKASERMQKRLALSMKLAGGGAAAAGIAYGAQRLVTGFTDSIRDVERAKGELATLGVRDLDAVVRRGQEMQMQLAGVTADAFVRASYDIKSGISSLTDQGVADMTASAMLVAKATKGQAEQMTSLFATSYGIFKKQMEDLTDAEFGEQFGAALSASVQQFKTDGAAMQQAIESAGAGAVNLGMDMTEQLTLLGMMQQQMQAGEAGTALRAFATNAAKAHEAFGKMQVSADRPVRVRILDEDGGLRDMPDILADLQARYGETLDAFEAAEIKEAFGTDEAMKMINALYGQEAAVRANADALDHAAEQGSEFTSVMAAAADNNWDATMVLMSQKMDVITQKIGERLLPVVQRLVPYIDAFIATAFDWIDANPELITGIGGVVVGLGALAAVIAPILIGAGALVSGWAMMSFGATKLVLSLAGMAKWVLGAGKGLLWLGRTVLPLVGKAVLFLGRALIANPIGLIIAAIAGAAYLIYQNWEPIAGFFSDVWGRVTDAVSSAWSYMQGLFDRYNPRDMITNAWQGVAGFFGRLWDRIKGGVSAGWDMIKSTFLNYHPVGLIMSNWDSIAETFAGYWDNIKTGVSTGWEAIKSRLAGFSPATTITNAWSGISSTFSGYWDAIKTGVSTGWNAIKTLFLDYHPLGLIISNWSSIADTFAGYWTSIKDGIATGWEAIKTKLGEFGPAALIEATWEGVVDWFGSLWDRVKANFTDITWADVLPDWDWGFISEFDLTDVIKWPEPPDWWKRLMGQEVVDVAVPSVSEGAGFEALPYHQQDAARVVESVVAAGPLPTPAHIEELELGIADINAQIAEAEAGIANLGDGPMTGIMSVPYHDEIRALTADLEGAEAELKDARARSDELGVALQVLSETEAKPEINTSSVDEALAKVARLSASLSNLPGGASVSSVNGAPVQARAKGGKFNPGWVLKGEEGPELEYHSEGGYIAHNRALRNMLDMATRTRDMVSGIGFDGLMGAPMPALASVAASGGTAMQRGPITFSPQYNMPLSFDGGVDLDEVRTAVRAELSDAEDRARADMRSLLHD</sequence>
<keyword evidence="3" id="KW-0812">Transmembrane</keyword>
<keyword evidence="3" id="KW-0472">Membrane</keyword>
<dbReference type="EMBL" id="LFTY01000001">
    <property type="protein sequence ID" value="KMW60797.1"/>
    <property type="molecule type" value="Genomic_DNA"/>
</dbReference>
<dbReference type="PATRIC" id="fig|1675527.3.peg.1024"/>
<evidence type="ECO:0000313" key="6">
    <source>
        <dbReference type="Proteomes" id="UP000037178"/>
    </source>
</evidence>
<keyword evidence="2" id="KW-0175">Coiled coil</keyword>
<feature type="domain" description="Phage tail tape measure protein" evidence="4">
    <location>
        <begin position="77"/>
        <end position="276"/>
    </location>
</feature>
<evidence type="ECO:0000256" key="2">
    <source>
        <dbReference type="SAM" id="Coils"/>
    </source>
</evidence>
<keyword evidence="3" id="KW-1133">Transmembrane helix</keyword>
<dbReference type="AlphaFoldDB" id="A0A0J9EDB0"/>
<dbReference type="InterPro" id="IPR010090">
    <property type="entry name" value="Phage_tape_meas"/>
</dbReference>
<feature type="transmembrane region" description="Helical" evidence="3">
    <location>
        <begin position="456"/>
        <end position="475"/>
    </location>
</feature>
<protein>
    <submittedName>
        <fullName evidence="5">Phage tail length tape-measure protein</fullName>
    </submittedName>
</protein>
<name>A0A0J9EDB0_9RHOB</name>
<dbReference type="Proteomes" id="UP000037178">
    <property type="component" value="Unassembled WGS sequence"/>
</dbReference>
<reference evidence="5 6" key="1">
    <citation type="submission" date="2015-06" db="EMBL/GenBank/DDBJ databases">
        <title>Draft genome sequence of an Alphaproteobacteria species associated to the Mediterranean sponge Oscarella lobularis.</title>
        <authorList>
            <person name="Jourda C."/>
            <person name="Santini S."/>
            <person name="Claverie J.-M."/>
        </authorList>
    </citation>
    <scope>NUCLEOTIDE SEQUENCE [LARGE SCALE GENOMIC DNA]</scope>
    <source>
        <strain evidence="5">IGS</strain>
    </source>
</reference>